<dbReference type="InterPro" id="IPR027410">
    <property type="entry name" value="TCP-1-like_intermed_sf"/>
</dbReference>
<dbReference type="GO" id="GO:0016853">
    <property type="term" value="F:isomerase activity"/>
    <property type="evidence" value="ECO:0007669"/>
    <property type="project" value="UniProtKB-KW"/>
</dbReference>
<dbReference type="InterPro" id="IPR027413">
    <property type="entry name" value="GROEL-like_equatorial_sf"/>
</dbReference>
<gene>
    <name evidence="7" type="ORF">SAMN04488038_107155</name>
</gene>
<dbReference type="STRING" id="489703.SAMN04488038_107155"/>
<evidence type="ECO:0000256" key="1">
    <source>
        <dbReference type="ARBA" id="ARBA00006607"/>
    </source>
</evidence>
<accession>A0A1H9GPM9</accession>
<dbReference type="RefSeq" id="WP_093285515.1">
    <property type="nucleotide sequence ID" value="NZ_FOFS01000007.1"/>
</dbReference>
<organism evidence="7 8">
    <name type="scientific">Solimonas aquatica</name>
    <dbReference type="NCBI Taxonomy" id="489703"/>
    <lineage>
        <taxon>Bacteria</taxon>
        <taxon>Pseudomonadati</taxon>
        <taxon>Pseudomonadota</taxon>
        <taxon>Gammaproteobacteria</taxon>
        <taxon>Nevskiales</taxon>
        <taxon>Nevskiaceae</taxon>
        <taxon>Solimonas</taxon>
    </lineage>
</organism>
<name>A0A1H9GPM9_9GAMM</name>
<dbReference type="PANTHER" id="PTHR45633">
    <property type="entry name" value="60 KDA HEAT SHOCK PROTEIN, MITOCHONDRIAL"/>
    <property type="match status" value="1"/>
</dbReference>
<evidence type="ECO:0000256" key="5">
    <source>
        <dbReference type="ARBA" id="ARBA00023186"/>
    </source>
</evidence>
<reference evidence="8" key="1">
    <citation type="submission" date="2016-10" db="EMBL/GenBank/DDBJ databases">
        <authorList>
            <person name="Varghese N."/>
            <person name="Submissions S."/>
        </authorList>
    </citation>
    <scope>NUCLEOTIDE SEQUENCE [LARGE SCALE GENOMIC DNA]</scope>
    <source>
        <strain evidence="8">DSM 25927</strain>
    </source>
</reference>
<evidence type="ECO:0000313" key="7">
    <source>
        <dbReference type="EMBL" id="SEQ52000.1"/>
    </source>
</evidence>
<keyword evidence="3" id="KW-0547">Nucleotide-binding</keyword>
<proteinExistence type="inferred from homology"/>
<dbReference type="OrthoDB" id="9766614at2"/>
<keyword evidence="6" id="KW-0413">Isomerase</keyword>
<dbReference type="GO" id="GO:0140662">
    <property type="term" value="F:ATP-dependent protein folding chaperone"/>
    <property type="evidence" value="ECO:0007669"/>
    <property type="project" value="InterPro"/>
</dbReference>
<dbReference type="Gene3D" id="3.30.260.10">
    <property type="entry name" value="TCP-1-like chaperonin intermediate domain"/>
    <property type="match status" value="1"/>
</dbReference>
<dbReference type="EMBL" id="FOFS01000007">
    <property type="protein sequence ID" value="SEQ52000.1"/>
    <property type="molecule type" value="Genomic_DNA"/>
</dbReference>
<evidence type="ECO:0000256" key="4">
    <source>
        <dbReference type="ARBA" id="ARBA00022840"/>
    </source>
</evidence>
<keyword evidence="8" id="KW-1185">Reference proteome</keyword>
<dbReference type="GO" id="GO:0005524">
    <property type="term" value="F:ATP binding"/>
    <property type="evidence" value="ECO:0007669"/>
    <property type="project" value="UniProtKB-KW"/>
</dbReference>
<dbReference type="PRINTS" id="PR00304">
    <property type="entry name" value="TCOMPLEXTCP1"/>
</dbReference>
<evidence type="ECO:0000256" key="3">
    <source>
        <dbReference type="ARBA" id="ARBA00022741"/>
    </source>
</evidence>
<sequence length="562" mass="58445">MTNGKNCRVSDGFGALGKLSSGMRILAEVVAVTLGPGGRHVILEHRSGLAPRLSKDGVEIARTMEVAGREEEMGVRLLRDAAISISASVGDGTTTAIVLSAALATRCMAASSHPLNVSEMRYGLAMAGATVLSELAAMARPADQHALQAVARTAVNGDAPLAALLADAYARVGSEGVIKIEMGNAMHDVLDVKLGHRFESLLLASGLPASAGERQLLRPLTLLHDGELDDLQALIPAMEIARAEQRPLLILAGDVSDGVRTAIVRNARENVVDVTVVRAPMFGDTRQECLGDLAALCGGSAFVENGFRTIAALSRDDLGSVDRAVVDAGSAILHGAHGDARERQDRIALLRSEMEGSGRSTASPSGQLDHSDKCQERLQILLGATASLQLGGATDVAIKARMPIAENGRRALLAAASTGVLPGGGVAMLRAALAARSRLSTLQDDARLGAEALLSALQAPFAWVVRNSGHQPEECLDRVLSEADCFHGLDAARGCYGDLHAAGVLDSFLMVRKIVTVATSMAGSLLSTGALVCRGGETALPENFQGTQQVYRKLAAGGAFDS</sequence>
<keyword evidence="4" id="KW-0067">ATP-binding</keyword>
<dbReference type="SUPFAM" id="SSF54849">
    <property type="entry name" value="GroEL-intermediate domain like"/>
    <property type="match status" value="1"/>
</dbReference>
<dbReference type="NCBIfam" id="NF009487">
    <property type="entry name" value="PRK12849.1"/>
    <property type="match status" value="1"/>
</dbReference>
<dbReference type="InterPro" id="IPR001844">
    <property type="entry name" value="Cpn60/GroEL"/>
</dbReference>
<keyword evidence="5" id="KW-0143">Chaperone</keyword>
<dbReference type="SUPFAM" id="SSF48592">
    <property type="entry name" value="GroEL equatorial domain-like"/>
    <property type="match status" value="1"/>
</dbReference>
<dbReference type="GO" id="GO:0042026">
    <property type="term" value="P:protein refolding"/>
    <property type="evidence" value="ECO:0007669"/>
    <property type="project" value="InterPro"/>
</dbReference>
<evidence type="ECO:0000256" key="2">
    <source>
        <dbReference type="ARBA" id="ARBA00008020"/>
    </source>
</evidence>
<dbReference type="SUPFAM" id="SSF52029">
    <property type="entry name" value="GroEL apical domain-like"/>
    <property type="match status" value="1"/>
</dbReference>
<dbReference type="InterPro" id="IPR017998">
    <property type="entry name" value="Chaperone_TCP-1"/>
</dbReference>
<protein>
    <submittedName>
        <fullName evidence="7">Chaperonin GroEL</fullName>
    </submittedName>
</protein>
<dbReference type="Gene3D" id="3.50.7.10">
    <property type="entry name" value="GroEL"/>
    <property type="match status" value="1"/>
</dbReference>
<comment type="similarity">
    <text evidence="1">Belongs to the chaperonin (HSP60) family.</text>
</comment>
<dbReference type="Proteomes" id="UP000199233">
    <property type="component" value="Unassembled WGS sequence"/>
</dbReference>
<dbReference type="InterPro" id="IPR027409">
    <property type="entry name" value="GroEL-like_apical_dom_sf"/>
</dbReference>
<dbReference type="InterPro" id="IPR002423">
    <property type="entry name" value="Cpn60/GroEL/TCP-1"/>
</dbReference>
<evidence type="ECO:0000313" key="8">
    <source>
        <dbReference type="Proteomes" id="UP000199233"/>
    </source>
</evidence>
<dbReference type="Pfam" id="PF00118">
    <property type="entry name" value="Cpn60_TCP1"/>
    <property type="match status" value="2"/>
</dbReference>
<dbReference type="Gene3D" id="1.10.560.10">
    <property type="entry name" value="GroEL-like equatorial domain"/>
    <property type="match status" value="1"/>
</dbReference>
<evidence type="ECO:0000256" key="6">
    <source>
        <dbReference type="ARBA" id="ARBA00023235"/>
    </source>
</evidence>
<dbReference type="AlphaFoldDB" id="A0A1H9GPM9"/>
<comment type="similarity">
    <text evidence="2">Belongs to the TCP-1 chaperonin family.</text>
</comment>